<name>A0A937XAI7_UNCEI</name>
<dbReference type="Proteomes" id="UP000748308">
    <property type="component" value="Unassembled WGS sequence"/>
</dbReference>
<sequence>MFSGRRAPGATGWAARRLFMAGLAWGGLLIGAGPRAARAGADLIAEAGGDWSEGAIRPDARARLETGLGDLSLRHCDRRLLGFAEARTQGWRCLAGALALHWGAGCALAEEGGLTPWVETLPAPGAGLLRAAGTSARRETGPRGWLVEARRGRTSLAGWRCGEGEGGAFMLGPCGVALVHSRSAPDPAWIWSLAGSWRATDAPASRDDGTAPLARSGAGEGLVIEVAGRRARSEERDVWIGGGWRFRPAPELGSVRCSWRWRAPGAQRRLAGAKSEQWSLEWELPWLEAASPQVVWSVRQLPAARLPHALLERSLLVRLTTELWKGATLRCGAGATQAEQWLAGVGPDRGPGLGALSGARVDLDADFRLAPGLALAIRSRRRGLSRSQPAETRSLWEAARESWRAEETLEIPDDALGEWESSSHTWLRIQWQGAVARAGCALAAAARENSASSLVPRRQPPGRTQWRRLGPGDWELQAWFGRRAGAIDWEVVARAGGGRREGEPDLALLAGLRWRLMRAI</sequence>
<protein>
    <submittedName>
        <fullName evidence="1">Uncharacterized protein</fullName>
    </submittedName>
</protein>
<comment type="caution">
    <text evidence="1">The sequence shown here is derived from an EMBL/GenBank/DDBJ whole genome shotgun (WGS) entry which is preliminary data.</text>
</comment>
<evidence type="ECO:0000313" key="2">
    <source>
        <dbReference type="Proteomes" id="UP000748308"/>
    </source>
</evidence>
<evidence type="ECO:0000313" key="1">
    <source>
        <dbReference type="EMBL" id="MBM3316842.1"/>
    </source>
</evidence>
<proteinExistence type="predicted"/>
<dbReference type="EMBL" id="VGIY01000047">
    <property type="protein sequence ID" value="MBM3316842.1"/>
    <property type="molecule type" value="Genomic_DNA"/>
</dbReference>
<reference evidence="1" key="1">
    <citation type="submission" date="2019-03" db="EMBL/GenBank/DDBJ databases">
        <title>Lake Tanganyika Metagenome-Assembled Genomes (MAGs).</title>
        <authorList>
            <person name="Tran P."/>
        </authorList>
    </citation>
    <scope>NUCLEOTIDE SEQUENCE</scope>
    <source>
        <strain evidence="1">M_DeepCast_400m_m2_100</strain>
    </source>
</reference>
<organism evidence="1 2">
    <name type="scientific">Eiseniibacteriota bacterium</name>
    <dbReference type="NCBI Taxonomy" id="2212470"/>
    <lineage>
        <taxon>Bacteria</taxon>
        <taxon>Candidatus Eiseniibacteriota</taxon>
    </lineage>
</organism>
<accession>A0A937XAI7</accession>
<gene>
    <name evidence="1" type="ORF">FJY75_03220</name>
</gene>
<dbReference type="AlphaFoldDB" id="A0A937XAI7"/>